<dbReference type="GeneTree" id="ENSGT00940000168717"/>
<dbReference type="FunCoup" id="H2YXL6">
    <property type="interactions" value="93"/>
</dbReference>
<dbReference type="InterPro" id="IPR045363">
    <property type="entry name" value="CERK_C"/>
</dbReference>
<sequence length="465" mass="51927">NCFVLKLDLVTRSKDHKWRLQTLKFRSKSQPDCMEWCRLISSKLENALCKIGCERPQSLLVFINPFGGRHRAESIYTNTVSPIFDLANIKQTVIVTEYRDHAKKFVETEDISKYDGIVAVGGDGMFNEIANGLLLRTQRENKIPVELFNSDCPNSYKTPKIKLGVIPAGSTDCMSYVSQGINDPETAALHIMVGDTHPLDLCSLYEESGKFIRFSFSMTSYGYYGNVLRKSERLRHLGPSRYDFAGVQTFLKKHVSKSEIHFLPSSSNSHATDTTKCRYPCQICSENLVTPKIEIATLDSRPHFTNSISGGDVRDLKVVRGNYIMVNSAMMSCACGRSPQGLSPSAHLADGNMDLILVSNCSQASFIRYMLSHVGGGNRFDFPFVQVHRVKAFKHKVLAKPEAIAFSRQTSVSSSEVTGFESSKDPESTQTESCWNTDGELVESPNISVWVHRGLINIYARGVEN</sequence>
<evidence type="ECO:0000313" key="3">
    <source>
        <dbReference type="Ensembl" id="ENSCSAVP00000010077.1"/>
    </source>
</evidence>
<evidence type="ECO:0000256" key="1">
    <source>
        <dbReference type="SAM" id="MobiDB-lite"/>
    </source>
</evidence>
<dbReference type="InterPro" id="IPR016064">
    <property type="entry name" value="NAD/diacylglycerol_kinase_sf"/>
</dbReference>
<dbReference type="Pfam" id="PF19280">
    <property type="entry name" value="CERK_C"/>
    <property type="match status" value="1"/>
</dbReference>
<dbReference type="OMA" id="WDTHPLS"/>
<keyword evidence="4" id="KW-1185">Reference proteome</keyword>
<dbReference type="PANTHER" id="PTHR12358">
    <property type="entry name" value="SPHINGOSINE KINASE"/>
    <property type="match status" value="1"/>
</dbReference>
<organism evidence="3 4">
    <name type="scientific">Ciona savignyi</name>
    <name type="common">Pacific transparent sea squirt</name>
    <dbReference type="NCBI Taxonomy" id="51511"/>
    <lineage>
        <taxon>Eukaryota</taxon>
        <taxon>Metazoa</taxon>
        <taxon>Chordata</taxon>
        <taxon>Tunicata</taxon>
        <taxon>Ascidiacea</taxon>
        <taxon>Phlebobranchia</taxon>
        <taxon>Cionidae</taxon>
        <taxon>Ciona</taxon>
    </lineage>
</organism>
<dbReference type="Gene3D" id="2.60.200.40">
    <property type="match status" value="1"/>
</dbReference>
<reference evidence="3" key="3">
    <citation type="submission" date="2025-09" db="UniProtKB">
        <authorList>
            <consortium name="Ensembl"/>
        </authorList>
    </citation>
    <scope>IDENTIFICATION</scope>
</reference>
<proteinExistence type="predicted"/>
<feature type="domain" description="DAGKc" evidence="2">
    <location>
        <begin position="54"/>
        <end position="208"/>
    </location>
</feature>
<dbReference type="eggNOG" id="KOG1115">
    <property type="taxonomic scope" value="Eukaryota"/>
</dbReference>
<dbReference type="SMART" id="SM00046">
    <property type="entry name" value="DAGKc"/>
    <property type="match status" value="1"/>
</dbReference>
<dbReference type="GO" id="GO:0006672">
    <property type="term" value="P:ceramide metabolic process"/>
    <property type="evidence" value="ECO:0007669"/>
    <property type="project" value="TreeGrafter"/>
</dbReference>
<reference evidence="4" key="1">
    <citation type="submission" date="2003-08" db="EMBL/GenBank/DDBJ databases">
        <authorList>
            <person name="Birren B."/>
            <person name="Nusbaum C."/>
            <person name="Abebe A."/>
            <person name="Abouelleil A."/>
            <person name="Adekoya E."/>
            <person name="Ait-zahra M."/>
            <person name="Allen N."/>
            <person name="Allen T."/>
            <person name="An P."/>
            <person name="Anderson M."/>
            <person name="Anderson S."/>
            <person name="Arachchi H."/>
            <person name="Armbruster J."/>
            <person name="Bachantsang P."/>
            <person name="Baldwin J."/>
            <person name="Barry A."/>
            <person name="Bayul T."/>
            <person name="Blitshsteyn B."/>
            <person name="Bloom T."/>
            <person name="Blye J."/>
            <person name="Boguslavskiy L."/>
            <person name="Borowsky M."/>
            <person name="Boukhgalter B."/>
            <person name="Brunache A."/>
            <person name="Butler J."/>
            <person name="Calixte N."/>
            <person name="Calvo S."/>
            <person name="Camarata J."/>
            <person name="Campo K."/>
            <person name="Chang J."/>
            <person name="Cheshatsang Y."/>
            <person name="Citroen M."/>
            <person name="Collymore A."/>
            <person name="Considine T."/>
            <person name="Cook A."/>
            <person name="Cooke P."/>
            <person name="Corum B."/>
            <person name="Cuomo C."/>
            <person name="David R."/>
            <person name="Dawoe T."/>
            <person name="Degray S."/>
            <person name="Dodge S."/>
            <person name="Dooley K."/>
            <person name="Dorje P."/>
            <person name="Dorjee K."/>
            <person name="Dorris L."/>
            <person name="Duffey N."/>
            <person name="Dupes A."/>
            <person name="Elkins T."/>
            <person name="Engels R."/>
            <person name="Erickson J."/>
            <person name="Farina A."/>
            <person name="Faro S."/>
            <person name="Ferreira P."/>
            <person name="Fischer H."/>
            <person name="Fitzgerald M."/>
            <person name="Foley K."/>
            <person name="Gage D."/>
            <person name="Galagan J."/>
            <person name="Gearin G."/>
            <person name="Gnerre S."/>
            <person name="Gnirke A."/>
            <person name="Goyette A."/>
            <person name="Graham J."/>
            <person name="Grandbois E."/>
            <person name="Gyaltsen K."/>
            <person name="Hafez N."/>
            <person name="Hagopian D."/>
            <person name="Hagos B."/>
            <person name="Hall J."/>
            <person name="Hatcher B."/>
            <person name="Heller A."/>
            <person name="Higgins H."/>
            <person name="Honan T."/>
            <person name="Horn A."/>
            <person name="Houde N."/>
            <person name="Hughes L."/>
            <person name="Hulme W."/>
            <person name="Husby E."/>
            <person name="Iliev I."/>
            <person name="Jaffe D."/>
            <person name="Jones C."/>
            <person name="Kamal M."/>
            <person name="Kamat A."/>
            <person name="Kamvysselis M."/>
            <person name="Karlsson E."/>
            <person name="Kells C."/>
            <person name="Kieu A."/>
            <person name="Kisner P."/>
            <person name="Kodira C."/>
            <person name="Kulbokas E."/>
            <person name="Labutti K."/>
            <person name="Lama D."/>
            <person name="Landers T."/>
            <person name="Leger J."/>
            <person name="Levine S."/>
            <person name="Lewis D."/>
            <person name="Lewis T."/>
            <person name="Lindblad-toh K."/>
            <person name="Liu X."/>
            <person name="Lokyitsang T."/>
            <person name="Lokyitsang Y."/>
            <person name="Lucien O."/>
            <person name="Lui A."/>
            <person name="Ma L.J."/>
            <person name="Mabbitt R."/>
            <person name="Macdonald J."/>
            <person name="Maclean C."/>
            <person name="Major J."/>
            <person name="Manning J."/>
            <person name="Marabella R."/>
            <person name="Maru K."/>
            <person name="Matthews C."/>
            <person name="Mauceli E."/>
            <person name="Mccarthy M."/>
            <person name="Mcdonough S."/>
            <person name="Mcghee T."/>
            <person name="Meldrim J."/>
            <person name="Meneus L."/>
            <person name="Mesirov J."/>
            <person name="Mihalev A."/>
            <person name="Mihova T."/>
            <person name="Mikkelsen T."/>
            <person name="Mlenga V."/>
            <person name="Moru K."/>
            <person name="Mozes J."/>
            <person name="Mulrain L."/>
            <person name="Munson G."/>
            <person name="Naylor J."/>
            <person name="Newes C."/>
            <person name="Nguyen C."/>
            <person name="Nguyen N."/>
            <person name="Nguyen T."/>
            <person name="Nicol R."/>
            <person name="Nielsen C."/>
            <person name="Nizzari M."/>
            <person name="Norbu C."/>
            <person name="Norbu N."/>
            <person name="O'donnell P."/>
            <person name="Okoawo O."/>
            <person name="O'leary S."/>
            <person name="Omotosho B."/>
            <person name="O'neill K."/>
            <person name="Osman S."/>
            <person name="Parker S."/>
            <person name="Perrin D."/>
            <person name="Phunkhang P."/>
            <person name="Piqani B."/>
            <person name="Purcell S."/>
            <person name="Rachupka T."/>
            <person name="Ramasamy U."/>
            <person name="Rameau R."/>
            <person name="Ray V."/>
            <person name="Raymond C."/>
            <person name="Retta R."/>
            <person name="Richardson S."/>
            <person name="Rise C."/>
            <person name="Rodriguez J."/>
            <person name="Rogers J."/>
            <person name="Rogov P."/>
            <person name="Rutman M."/>
            <person name="Schupbach R."/>
            <person name="Seaman C."/>
            <person name="Settipalli S."/>
            <person name="Sharpe T."/>
            <person name="Sheridan J."/>
            <person name="Sherpa N."/>
            <person name="Shi J."/>
            <person name="Smirnov S."/>
            <person name="Smith C."/>
            <person name="Sougnez C."/>
            <person name="Spencer B."/>
            <person name="Stalker J."/>
            <person name="Stange-thomann N."/>
            <person name="Stavropoulos S."/>
            <person name="Stetson K."/>
            <person name="Stone C."/>
            <person name="Stone S."/>
            <person name="Stubbs M."/>
            <person name="Talamas J."/>
            <person name="Tchuinga P."/>
            <person name="Tenzing P."/>
            <person name="Tesfaye S."/>
            <person name="Theodore J."/>
            <person name="Thoulutsang Y."/>
            <person name="Topham K."/>
            <person name="Towey S."/>
            <person name="Tsamla T."/>
            <person name="Tsomo N."/>
            <person name="Vallee D."/>
            <person name="Vassiliev H."/>
            <person name="Venkataraman V."/>
            <person name="Vinson J."/>
            <person name="Vo A."/>
            <person name="Wade C."/>
            <person name="Wang S."/>
            <person name="Wangchuk T."/>
            <person name="Wangdi T."/>
            <person name="Whittaker C."/>
            <person name="Wilkinson J."/>
            <person name="Wu Y."/>
            <person name="Wyman D."/>
            <person name="Yadav S."/>
            <person name="Yang S."/>
            <person name="Yang X."/>
            <person name="Yeager S."/>
            <person name="Yee E."/>
            <person name="Young G."/>
            <person name="Zainoun J."/>
            <person name="Zembeck L."/>
            <person name="Zimmer A."/>
            <person name="Zody M."/>
            <person name="Lander E."/>
        </authorList>
    </citation>
    <scope>NUCLEOTIDE SEQUENCE [LARGE SCALE GENOMIC DNA]</scope>
</reference>
<name>H2YXL6_CIOSA</name>
<feature type="region of interest" description="Disordered" evidence="1">
    <location>
        <begin position="416"/>
        <end position="437"/>
    </location>
</feature>
<dbReference type="PANTHER" id="PTHR12358:SF111">
    <property type="entry name" value="CERAMIDE KINASE, ISOFORM A"/>
    <property type="match status" value="1"/>
</dbReference>
<dbReference type="InterPro" id="IPR050187">
    <property type="entry name" value="Lipid_Phosphate_FormReg"/>
</dbReference>
<reference evidence="3" key="2">
    <citation type="submission" date="2025-08" db="UniProtKB">
        <authorList>
            <consortium name="Ensembl"/>
        </authorList>
    </citation>
    <scope>IDENTIFICATION</scope>
</reference>
<dbReference type="InterPro" id="IPR017438">
    <property type="entry name" value="ATP-NAD_kinase_N"/>
</dbReference>
<dbReference type="SUPFAM" id="SSF111331">
    <property type="entry name" value="NAD kinase/diacylglycerol kinase-like"/>
    <property type="match status" value="1"/>
</dbReference>
<evidence type="ECO:0000313" key="4">
    <source>
        <dbReference type="Proteomes" id="UP000007875"/>
    </source>
</evidence>
<dbReference type="Pfam" id="PF00781">
    <property type="entry name" value="DAGK_cat"/>
    <property type="match status" value="1"/>
</dbReference>
<dbReference type="Ensembl" id="ENSCSAVT00000010199.1">
    <property type="protein sequence ID" value="ENSCSAVP00000010077.1"/>
    <property type="gene ID" value="ENSCSAVG00000005944.1"/>
</dbReference>
<accession>H2YXL6</accession>
<dbReference type="AlphaFoldDB" id="H2YXL6"/>
<dbReference type="Proteomes" id="UP000007875">
    <property type="component" value="Unassembled WGS sequence"/>
</dbReference>
<dbReference type="STRING" id="51511.ENSCSAVP00000010077"/>
<dbReference type="GO" id="GO:0001729">
    <property type="term" value="F:ceramide kinase activity"/>
    <property type="evidence" value="ECO:0007669"/>
    <property type="project" value="TreeGrafter"/>
</dbReference>
<dbReference type="GO" id="GO:0016020">
    <property type="term" value="C:membrane"/>
    <property type="evidence" value="ECO:0007669"/>
    <property type="project" value="GOC"/>
</dbReference>
<protein>
    <recommendedName>
        <fullName evidence="2">DAGKc domain-containing protein</fullName>
    </recommendedName>
</protein>
<dbReference type="PROSITE" id="PS50146">
    <property type="entry name" value="DAGK"/>
    <property type="match status" value="1"/>
</dbReference>
<evidence type="ECO:0000259" key="2">
    <source>
        <dbReference type="PROSITE" id="PS50146"/>
    </source>
</evidence>
<dbReference type="InterPro" id="IPR001206">
    <property type="entry name" value="Diacylglycerol_kinase_cat_dom"/>
</dbReference>
<dbReference type="Gene3D" id="3.40.50.10330">
    <property type="entry name" value="Probable inorganic polyphosphate/atp-NAD kinase, domain 1"/>
    <property type="match status" value="1"/>
</dbReference>
<dbReference type="InParanoid" id="H2YXL6"/>